<dbReference type="InterPro" id="IPR023298">
    <property type="entry name" value="ATPase_P-typ_TM_dom_sf"/>
</dbReference>
<protein>
    <submittedName>
        <fullName evidence="13">Putative cadmium-transporting ATPase</fullName>
        <ecNumber evidence="13">3.6.3.3</ecNumber>
    </submittedName>
</protein>
<dbReference type="Pfam" id="PF00122">
    <property type="entry name" value="E1-E2_ATPase"/>
    <property type="match status" value="1"/>
</dbReference>
<dbReference type="InterPro" id="IPR027256">
    <property type="entry name" value="P-typ_ATPase_IB"/>
</dbReference>
<dbReference type="CDD" id="cd07551">
    <property type="entry name" value="P-type_ATPase_HM_ZosA_PfeT-like"/>
    <property type="match status" value="1"/>
</dbReference>
<keyword evidence="14" id="KW-1185">Reference proteome</keyword>
<evidence type="ECO:0000256" key="3">
    <source>
        <dbReference type="ARBA" id="ARBA00022692"/>
    </source>
</evidence>
<evidence type="ECO:0000256" key="10">
    <source>
        <dbReference type="ARBA" id="ARBA00023136"/>
    </source>
</evidence>
<dbReference type="SUPFAM" id="SSF81653">
    <property type="entry name" value="Calcium ATPase, transduction domain A"/>
    <property type="match status" value="1"/>
</dbReference>
<dbReference type="SFLD" id="SFLDF00027">
    <property type="entry name" value="p-type_atpase"/>
    <property type="match status" value="1"/>
</dbReference>
<dbReference type="InterPro" id="IPR001757">
    <property type="entry name" value="P_typ_ATPase"/>
</dbReference>
<dbReference type="PRINTS" id="PR00119">
    <property type="entry name" value="CATATPASE"/>
</dbReference>
<feature type="transmembrane region" description="Helical" evidence="11">
    <location>
        <begin position="245"/>
        <end position="264"/>
    </location>
</feature>
<evidence type="ECO:0000256" key="8">
    <source>
        <dbReference type="ARBA" id="ARBA00022967"/>
    </source>
</evidence>
<dbReference type="Gene3D" id="3.40.1110.10">
    <property type="entry name" value="Calcium-transporting ATPase, cytoplasmic domain N"/>
    <property type="match status" value="1"/>
</dbReference>
<dbReference type="NCBIfam" id="TIGR01525">
    <property type="entry name" value="ATPase-IB_hvy"/>
    <property type="match status" value="1"/>
</dbReference>
<feature type="transmembrane region" description="Helical" evidence="11">
    <location>
        <begin position="589"/>
        <end position="615"/>
    </location>
</feature>
<dbReference type="Gene3D" id="1.20.1110.10">
    <property type="entry name" value="Calcium-transporting ATPase, transmembrane domain"/>
    <property type="match status" value="1"/>
</dbReference>
<dbReference type="InterPro" id="IPR023214">
    <property type="entry name" value="HAD_sf"/>
</dbReference>
<evidence type="ECO:0000313" key="13">
    <source>
        <dbReference type="EMBL" id="VCU71545.1"/>
    </source>
</evidence>
<evidence type="ECO:0000256" key="9">
    <source>
        <dbReference type="ARBA" id="ARBA00022989"/>
    </source>
</evidence>
<dbReference type="InterPro" id="IPR018303">
    <property type="entry name" value="ATPase_P-typ_P_site"/>
</dbReference>
<dbReference type="GO" id="GO:0005524">
    <property type="term" value="F:ATP binding"/>
    <property type="evidence" value="ECO:0007669"/>
    <property type="project" value="UniProtKB-UniRule"/>
</dbReference>
<keyword evidence="4 11" id="KW-0479">Metal-binding</keyword>
<dbReference type="SFLD" id="SFLDS00003">
    <property type="entry name" value="Haloacid_Dehalogenase"/>
    <property type="match status" value="1"/>
</dbReference>
<evidence type="ECO:0000256" key="7">
    <source>
        <dbReference type="ARBA" id="ARBA00022842"/>
    </source>
</evidence>
<keyword evidence="13" id="KW-0378">Hydrolase</keyword>
<keyword evidence="11" id="KW-1003">Cell membrane</keyword>
<keyword evidence="10 11" id="KW-0472">Membrane</keyword>
<dbReference type="Gene3D" id="2.70.150.10">
    <property type="entry name" value="Calcium-transporting ATPase, cytoplasmic transduction domain A"/>
    <property type="match status" value="1"/>
</dbReference>
<dbReference type="PANTHER" id="PTHR43079:SF1">
    <property type="entry name" value="CADMIUM_ZINC-TRANSPORTING ATPASE HMA1, CHLOROPLASTIC-RELATED"/>
    <property type="match status" value="1"/>
</dbReference>
<accession>A0A3P4B8R5</accession>
<dbReference type="InterPro" id="IPR008250">
    <property type="entry name" value="ATPase_P-typ_transduc_dom_A_sf"/>
</dbReference>
<gene>
    <name evidence="13" type="primary">cadA_1</name>
    <name evidence="13" type="ORF">PIGHUM_03630</name>
</gene>
<dbReference type="Proteomes" id="UP000277294">
    <property type="component" value="Unassembled WGS sequence"/>
</dbReference>
<feature type="transmembrane region" description="Helical" evidence="11">
    <location>
        <begin position="26"/>
        <end position="45"/>
    </location>
</feature>
<dbReference type="InterPro" id="IPR023299">
    <property type="entry name" value="ATPase_P-typ_cyto_dom_N"/>
</dbReference>
<dbReference type="InterPro" id="IPR044492">
    <property type="entry name" value="P_typ_ATPase_HD_dom"/>
</dbReference>
<dbReference type="EMBL" id="UWPJ01000027">
    <property type="protein sequence ID" value="VCU71545.1"/>
    <property type="molecule type" value="Genomic_DNA"/>
</dbReference>
<dbReference type="AlphaFoldDB" id="A0A3P4B8R5"/>
<keyword evidence="3 11" id="KW-0812">Transmembrane</keyword>
<dbReference type="SFLD" id="SFLDG00002">
    <property type="entry name" value="C1.7:_P-type_atpase_like"/>
    <property type="match status" value="1"/>
</dbReference>
<evidence type="ECO:0000313" key="14">
    <source>
        <dbReference type="Proteomes" id="UP000277294"/>
    </source>
</evidence>
<dbReference type="InterPro" id="IPR059000">
    <property type="entry name" value="ATPase_P-type_domA"/>
</dbReference>
<dbReference type="Gene3D" id="3.40.50.1000">
    <property type="entry name" value="HAD superfamily/HAD-like"/>
    <property type="match status" value="1"/>
</dbReference>
<dbReference type="GO" id="GO:0019829">
    <property type="term" value="F:ATPase-coupled monoatomic cation transmembrane transporter activity"/>
    <property type="evidence" value="ECO:0007669"/>
    <property type="project" value="InterPro"/>
</dbReference>
<keyword evidence="5 11" id="KW-0547">Nucleotide-binding</keyword>
<keyword evidence="7" id="KW-0460">Magnesium</keyword>
<keyword evidence="8" id="KW-1278">Translocase</keyword>
<evidence type="ECO:0000256" key="5">
    <source>
        <dbReference type="ARBA" id="ARBA00022741"/>
    </source>
</evidence>
<evidence type="ECO:0000256" key="4">
    <source>
        <dbReference type="ARBA" id="ARBA00022723"/>
    </source>
</evidence>
<dbReference type="SUPFAM" id="SSF81665">
    <property type="entry name" value="Calcium ATPase, transmembrane domain M"/>
    <property type="match status" value="1"/>
</dbReference>
<comment type="subcellular location">
    <subcellularLocation>
        <location evidence="11">Cell membrane</location>
    </subcellularLocation>
    <subcellularLocation>
        <location evidence="1">Membrane</location>
        <topology evidence="1">Multi-pass membrane protein</topology>
    </subcellularLocation>
</comment>
<dbReference type="GO" id="GO:0015662">
    <property type="term" value="F:P-type ion transporter activity"/>
    <property type="evidence" value="ECO:0007669"/>
    <property type="project" value="UniProtKB-ARBA"/>
</dbReference>
<dbReference type="GO" id="GO:0046872">
    <property type="term" value="F:metal ion binding"/>
    <property type="evidence" value="ECO:0007669"/>
    <property type="project" value="UniProtKB-KW"/>
</dbReference>
<dbReference type="GO" id="GO:0030001">
    <property type="term" value="P:metal ion transport"/>
    <property type="evidence" value="ECO:0007669"/>
    <property type="project" value="UniProtKB-ARBA"/>
</dbReference>
<sequence>MAFALICGALLGIGFAIEKLAQGLPEWLPLACYVVAYFFGGFYTVREAIDNLKLKRFEIDTLMLVAAAGAAALGSWPEGALLLFLFSMGHALEHYAMGRAKRAIEALAALAPDTATVRRNGQIVNVPVGELIVGDIVLVRPNERLSADGFLVAGTSSINQAPVTGESIPVDKSPVVDPAVARARPDAIDAAARVFAGTINGAGSIEIEVTRRSADSALARVVKMVSEAETRKSPTQRFTDRFERIFVPVVLAIAVALLFAWVVIDEPFRDSFYRAMAVLVAASPCALAIATPSAVLSGIARAARGGVLIKGGAPLEDLGSLNAMAFDKTGTLTEGRPRITDVVPAEGVTEEDLLAVAVAVESLSDHPLAGAIARDGRERLGTRTPSSASGLENLIGRGVRATVDSQTVWIGKAEMFGTDGVAPLSASVAASIERLREAGRTTMIVRQGDKDLGAIGLLDTPRANARAALQQLRELGITRMIMISGDHKKVAEAVAAEVGLDEAWGDLMPEDKVKAIHDLRAQTKVAMVGDGVNDAPAMANATVGIAMGAAGSDVALETADVALMADDLRHLPFAVGLSRHTRSIIRQNVFVSLGVVAVLVPATIFGLGIGAAVAVHEGSTLFVVVNALRLLAYRATTAT</sequence>
<dbReference type="GO" id="GO:0005886">
    <property type="term" value="C:plasma membrane"/>
    <property type="evidence" value="ECO:0007669"/>
    <property type="project" value="UniProtKB-SubCell"/>
</dbReference>
<evidence type="ECO:0000256" key="1">
    <source>
        <dbReference type="ARBA" id="ARBA00004141"/>
    </source>
</evidence>
<dbReference type="Pfam" id="PF00702">
    <property type="entry name" value="Hydrolase"/>
    <property type="match status" value="1"/>
</dbReference>
<evidence type="ECO:0000256" key="11">
    <source>
        <dbReference type="RuleBase" id="RU362081"/>
    </source>
</evidence>
<dbReference type="InterPro" id="IPR036412">
    <property type="entry name" value="HAD-like_sf"/>
</dbReference>
<evidence type="ECO:0000256" key="6">
    <source>
        <dbReference type="ARBA" id="ARBA00022840"/>
    </source>
</evidence>
<evidence type="ECO:0000256" key="2">
    <source>
        <dbReference type="ARBA" id="ARBA00006024"/>
    </source>
</evidence>
<dbReference type="PROSITE" id="PS00154">
    <property type="entry name" value="ATPASE_E1_E2"/>
    <property type="match status" value="1"/>
</dbReference>
<reference evidence="13 14" key="1">
    <citation type="submission" date="2018-10" db="EMBL/GenBank/DDBJ databases">
        <authorList>
            <person name="Criscuolo A."/>
        </authorList>
    </citation>
    <scope>NUCLEOTIDE SEQUENCE [LARGE SCALE GENOMIC DNA]</scope>
    <source>
        <strain evidence="13">DnA1</strain>
    </source>
</reference>
<name>A0A3P4B8R5_9BURK</name>
<comment type="similarity">
    <text evidence="2 11">Belongs to the cation transport ATPase (P-type) (TC 3.A.3) family. Type IB subfamily.</text>
</comment>
<proteinExistence type="inferred from homology"/>
<dbReference type="EC" id="3.6.3.3" evidence="13"/>
<organism evidence="13 14">
    <name type="scientific">Pigmentiphaga humi</name>
    <dbReference type="NCBI Taxonomy" id="2478468"/>
    <lineage>
        <taxon>Bacteria</taxon>
        <taxon>Pseudomonadati</taxon>
        <taxon>Pseudomonadota</taxon>
        <taxon>Betaproteobacteria</taxon>
        <taxon>Burkholderiales</taxon>
        <taxon>Alcaligenaceae</taxon>
        <taxon>Pigmentiphaga</taxon>
    </lineage>
</organism>
<keyword evidence="9 11" id="KW-1133">Transmembrane helix</keyword>
<dbReference type="GO" id="GO:0016887">
    <property type="term" value="F:ATP hydrolysis activity"/>
    <property type="evidence" value="ECO:0007669"/>
    <property type="project" value="InterPro"/>
</dbReference>
<feature type="domain" description="P-type ATPase A" evidence="12">
    <location>
        <begin position="110"/>
        <end position="225"/>
    </location>
</feature>
<dbReference type="NCBIfam" id="TIGR01494">
    <property type="entry name" value="ATPase_P-type"/>
    <property type="match status" value="2"/>
</dbReference>
<keyword evidence="6 11" id="KW-0067">ATP-binding</keyword>
<dbReference type="SUPFAM" id="SSF56784">
    <property type="entry name" value="HAD-like"/>
    <property type="match status" value="1"/>
</dbReference>
<dbReference type="InterPro" id="IPR051949">
    <property type="entry name" value="Cation_Transport_ATPase"/>
</dbReference>
<evidence type="ECO:0000259" key="12">
    <source>
        <dbReference type="Pfam" id="PF00122"/>
    </source>
</evidence>
<dbReference type="PANTHER" id="PTHR43079">
    <property type="entry name" value="PROBABLE CADMIUM/ZINC-TRANSPORTING ATPASE HMA1"/>
    <property type="match status" value="1"/>
</dbReference>
<feature type="transmembrane region" description="Helical" evidence="11">
    <location>
        <begin position="276"/>
        <end position="300"/>
    </location>
</feature>